<feature type="region of interest" description="Disordered" evidence="1">
    <location>
        <begin position="122"/>
        <end position="143"/>
    </location>
</feature>
<organismHost>
    <name type="scientific">Twortvirus twort</name>
    <dbReference type="NCBI Taxonomy" id="55510"/>
</organismHost>
<feature type="compositionally biased region" description="Basic and acidic residues" evidence="1">
    <location>
        <begin position="122"/>
        <end position="132"/>
    </location>
</feature>
<evidence type="ECO:0000313" key="3">
    <source>
        <dbReference type="Proteomes" id="UP000503318"/>
    </source>
</evidence>
<reference evidence="2 3" key="1">
    <citation type="submission" date="2020-03" db="EMBL/GenBank/DDBJ databases">
        <title>Variable regions in the genome of staphylococcal bacteriophage Twort.</title>
        <authorList>
            <person name="Glowacka-Rutkowska A."/>
            <person name="Gawor J."/>
            <person name="Lobocka M."/>
        </authorList>
    </citation>
    <scope>NUCLEOTIDE SEQUENCE [LARGE SCALE GENOMIC DNA]</scope>
</reference>
<protein>
    <submittedName>
        <fullName evidence="2">Uncharacterized protein</fullName>
    </submittedName>
</protein>
<sequence length="143" mass="16308">MEKTVSTHAKDISTNDLNKWLEAVTTNRLNGKEIGEKETKELQRLGNRAVSLEVATRIAMSLAEHEVQNVASRLLQSVDLIQQIMEDELGIDEEKLNKAVAKLNDKYEAYIKEQQEKIKEAQKKEVETDSNEKVVSMKPKNEQ</sequence>
<dbReference type="KEGG" id="vg:5130334"/>
<accession>A0A6H0X5E4</accession>
<organism evidence="2 3">
    <name type="scientific">Staphylococcus phage Twort (strain DSM 17442 / HER 48)</name>
    <name type="common">Bacteriophage Twort</name>
    <dbReference type="NCBI Taxonomy" id="2908167"/>
    <lineage>
        <taxon>Viruses</taxon>
        <taxon>Duplodnaviria</taxon>
        <taxon>Heunggongvirae</taxon>
        <taxon>Uroviricota</taxon>
        <taxon>Caudoviricetes</taxon>
        <taxon>Herelleviridae</taxon>
        <taxon>Twortvirinae</taxon>
        <taxon>Twortvirus</taxon>
        <taxon>Twortvirus twort</taxon>
    </lineage>
</organism>
<evidence type="ECO:0000313" key="2">
    <source>
        <dbReference type="EMBL" id="QIW89136.1"/>
    </source>
</evidence>
<gene>
    <name evidence="2" type="ORF">TwortDSMZ_137</name>
</gene>
<dbReference type="Proteomes" id="UP000503318">
    <property type="component" value="Segment"/>
</dbReference>
<dbReference type="EMBL" id="MT151386">
    <property type="protein sequence ID" value="QIW89136.1"/>
    <property type="molecule type" value="Genomic_DNA"/>
</dbReference>
<evidence type="ECO:0000256" key="1">
    <source>
        <dbReference type="SAM" id="MobiDB-lite"/>
    </source>
</evidence>
<dbReference type="RefSeq" id="YP_238593.1">
    <property type="nucleotide sequence ID" value="NC_007021.1"/>
</dbReference>
<name>A0A6H0X5E4_BPTWO</name>
<proteinExistence type="predicted"/>